<dbReference type="EMBL" id="JAQFWP010000002">
    <property type="protein sequence ID" value="MDA2803188.1"/>
    <property type="molecule type" value="Genomic_DNA"/>
</dbReference>
<protein>
    <recommendedName>
        <fullName evidence="2">DUF6542 domain-containing protein</fullName>
    </recommendedName>
</protein>
<evidence type="ECO:0000313" key="3">
    <source>
        <dbReference type="EMBL" id="MDA2803188.1"/>
    </source>
</evidence>
<reference evidence="3" key="1">
    <citation type="submission" date="2023-01" db="EMBL/GenBank/DDBJ databases">
        <title>Draft genome sequence of Nocardiopsis sp. LSu2-4 isolated from halophytes.</title>
        <authorList>
            <person name="Duangmal K."/>
            <person name="Chantavorakit T."/>
        </authorList>
    </citation>
    <scope>NUCLEOTIDE SEQUENCE</scope>
    <source>
        <strain evidence="3">LSu2-4</strain>
    </source>
</reference>
<dbReference type="Proteomes" id="UP001165685">
    <property type="component" value="Unassembled WGS sequence"/>
</dbReference>
<evidence type="ECO:0000313" key="4">
    <source>
        <dbReference type="Proteomes" id="UP001165685"/>
    </source>
</evidence>
<dbReference type="Pfam" id="PF20177">
    <property type="entry name" value="DUF6542"/>
    <property type="match status" value="1"/>
</dbReference>
<feature type="transmembrane region" description="Helical" evidence="1">
    <location>
        <begin position="84"/>
        <end position="104"/>
    </location>
</feature>
<evidence type="ECO:0000259" key="2">
    <source>
        <dbReference type="Pfam" id="PF20177"/>
    </source>
</evidence>
<accession>A0ABT4TEQ9</accession>
<keyword evidence="1" id="KW-0812">Transmembrane</keyword>
<keyword evidence="1" id="KW-0472">Membrane</keyword>
<comment type="caution">
    <text evidence="3">The sequence shown here is derived from an EMBL/GenBank/DDBJ whole genome shotgun (WGS) entry which is preliminary data.</text>
</comment>
<dbReference type="InterPro" id="IPR046672">
    <property type="entry name" value="DUF6542"/>
</dbReference>
<feature type="domain" description="DUF6542" evidence="2">
    <location>
        <begin position="3"/>
        <end position="104"/>
    </location>
</feature>
<keyword evidence="1" id="KW-1133">Transmembrane helix</keyword>
<proteinExistence type="predicted"/>
<gene>
    <name evidence="3" type="ORF">O4U47_01580</name>
</gene>
<organism evidence="3 4">
    <name type="scientific">Nocardiopsis suaedae</name>
    <dbReference type="NCBI Taxonomy" id="3018444"/>
    <lineage>
        <taxon>Bacteria</taxon>
        <taxon>Bacillati</taxon>
        <taxon>Actinomycetota</taxon>
        <taxon>Actinomycetes</taxon>
        <taxon>Streptosporangiales</taxon>
        <taxon>Nocardiopsidaceae</taxon>
        <taxon>Nocardiopsis</taxon>
    </lineage>
</organism>
<keyword evidence="4" id="KW-1185">Reference proteome</keyword>
<dbReference type="RefSeq" id="WP_270675401.1">
    <property type="nucleotide sequence ID" value="NZ_JAQFWP010000002.1"/>
</dbReference>
<feature type="transmembrane region" description="Helical" evidence="1">
    <location>
        <begin position="49"/>
        <end position="72"/>
    </location>
</feature>
<name>A0ABT4TEQ9_9ACTN</name>
<feature type="transmembrane region" description="Helical" evidence="1">
    <location>
        <begin position="15"/>
        <end position="37"/>
    </location>
</feature>
<sequence length="122" mass="12506">MAASLSAALTADATGWGFLNGAAFVVACVVAALLVRPSDLLGLTVSPPLAYFTAAVAAECVLTLGSTGFVRALALGMGTRLADIAPWLFLGTALVLIISVFRGLPSNVRAFSDELNGRRPRA</sequence>
<evidence type="ECO:0000256" key="1">
    <source>
        <dbReference type="SAM" id="Phobius"/>
    </source>
</evidence>